<dbReference type="EMBL" id="JAFJZZ010000001">
    <property type="protein sequence ID" value="MBN7771902.1"/>
    <property type="molecule type" value="Genomic_DNA"/>
</dbReference>
<reference evidence="3" key="1">
    <citation type="submission" date="2021-02" db="EMBL/GenBank/DDBJ databases">
        <title>Abyssanaerobacter marinus gen.nov., sp., nov, anaerobic bacterium isolated from the Onnuri vent field of Indian Ocean and suggestion of Mogibacteriaceae fam. nov., and proposal of reclassification of ambiguous this family's genus member.</title>
        <authorList>
            <person name="Kim Y.J."/>
            <person name="Yang J.-A."/>
        </authorList>
    </citation>
    <scope>NUCLEOTIDE SEQUENCE</scope>
    <source>
        <strain evidence="3">DSM 2634</strain>
    </source>
</reference>
<gene>
    <name evidence="3" type="ORF">JYB65_00815</name>
</gene>
<dbReference type="SUPFAM" id="SSF53800">
    <property type="entry name" value="Chelatase"/>
    <property type="match status" value="1"/>
</dbReference>
<comment type="caution">
    <text evidence="3">The sequence shown here is derived from an EMBL/GenBank/DDBJ whole genome shotgun (WGS) entry which is preliminary data.</text>
</comment>
<dbReference type="GO" id="GO:0016852">
    <property type="term" value="F:sirohydrochlorin cobaltochelatase activity"/>
    <property type="evidence" value="ECO:0007669"/>
    <property type="project" value="InterPro"/>
</dbReference>
<sequence>MKKQAIVVVSFGTSHKDTREKTIQAIEQALAGKYPQRECRRAFTSGIIMKVLKERDQLVIDNVTEAMEHLLEDGFSDVIIQPTHIINGDEYDKMMAQIEPFRDKFEVLHVGAPLLTTSEDYTKTCEAIMKQFPSFKENEALILMGHGTGHYTDAAYAALDYRFKALGYTNVFVGTVEGYPDFETMLEQVKQFEPERVILMPFMVVAGDHAMNDMAGEEEDSWKSIFEEAGFEVECLMKGIGEFKEIQQIYIEHALDCAKE</sequence>
<feature type="active site" description="Proton acceptor" evidence="1">
    <location>
        <position position="146"/>
    </location>
</feature>
<dbReference type="GO" id="GO:0046872">
    <property type="term" value="F:metal ion binding"/>
    <property type="evidence" value="ECO:0007669"/>
    <property type="project" value="UniProtKB-KW"/>
</dbReference>
<keyword evidence="2" id="KW-0479">Metal-binding</keyword>
<dbReference type="AlphaFoldDB" id="A0A939D647"/>
<evidence type="ECO:0000313" key="3">
    <source>
        <dbReference type="EMBL" id="MBN7771902.1"/>
    </source>
</evidence>
<proteinExistence type="predicted"/>
<dbReference type="PIRSF" id="PIRSF033579">
    <property type="entry name" value="Anaer_Co_chel"/>
    <property type="match status" value="1"/>
</dbReference>
<feature type="binding site" evidence="2">
    <location>
        <position position="146"/>
    </location>
    <ligand>
        <name>Co(2+)</name>
        <dbReference type="ChEBI" id="CHEBI:48828"/>
    </ligand>
</feature>
<evidence type="ECO:0000256" key="1">
    <source>
        <dbReference type="PIRSR" id="PIRSR033579-1"/>
    </source>
</evidence>
<evidence type="ECO:0000313" key="4">
    <source>
        <dbReference type="Proteomes" id="UP000664545"/>
    </source>
</evidence>
<accession>A0A939D647</accession>
<evidence type="ECO:0000256" key="2">
    <source>
        <dbReference type="PIRSR" id="PIRSR033579-3"/>
    </source>
</evidence>
<dbReference type="Proteomes" id="UP000664545">
    <property type="component" value="Unassembled WGS sequence"/>
</dbReference>
<feature type="binding site" evidence="2">
    <location>
        <position position="177"/>
    </location>
    <ligand>
        <name>Co(2+)</name>
        <dbReference type="ChEBI" id="CHEBI:48828"/>
    </ligand>
</feature>
<dbReference type="CDD" id="cd03412">
    <property type="entry name" value="CbiK_N"/>
    <property type="match status" value="1"/>
</dbReference>
<dbReference type="InterPro" id="IPR010388">
    <property type="entry name" value="Anaerobic_Co-chelatase"/>
</dbReference>
<dbReference type="Gene3D" id="3.40.50.1400">
    <property type="match status" value="2"/>
</dbReference>
<dbReference type="CDD" id="cd03413">
    <property type="entry name" value="CbiK_C"/>
    <property type="match status" value="1"/>
</dbReference>
<keyword evidence="4" id="KW-1185">Reference proteome</keyword>
<keyword evidence="2" id="KW-0170">Cobalt</keyword>
<name>A0A939D647_CLOAM</name>
<protein>
    <submittedName>
        <fullName evidence="3">Sirohydrochlorin cobaltochelatase</fullName>
    </submittedName>
</protein>
<organism evidence="3 4">
    <name type="scientific">Clostridium aminobutyricum</name>
    <dbReference type="NCBI Taxonomy" id="33953"/>
    <lineage>
        <taxon>Bacteria</taxon>
        <taxon>Bacillati</taxon>
        <taxon>Bacillota</taxon>
        <taxon>Clostridia</taxon>
        <taxon>Eubacteriales</taxon>
        <taxon>Clostridiaceae</taxon>
        <taxon>Clostridium</taxon>
    </lineage>
</organism>
<dbReference type="GO" id="GO:0019251">
    <property type="term" value="P:anaerobic cobalamin biosynthetic process"/>
    <property type="evidence" value="ECO:0007669"/>
    <property type="project" value="InterPro"/>
</dbReference>
<dbReference type="RefSeq" id="WP_206580685.1">
    <property type="nucleotide sequence ID" value="NZ_JAFJZZ010000001.1"/>
</dbReference>
<dbReference type="Pfam" id="PF06180">
    <property type="entry name" value="CbiK"/>
    <property type="match status" value="1"/>
</dbReference>
<feature type="binding site" evidence="2">
    <location>
        <position position="209"/>
    </location>
    <ligand>
        <name>Co(2+)</name>
        <dbReference type="ChEBI" id="CHEBI:48828"/>
    </ligand>
</feature>